<gene>
    <name evidence="1" type="ORF">ABT39_MTgene2084</name>
</gene>
<name>A0A117NG02_PICGL</name>
<organism evidence="1">
    <name type="scientific">Picea glauca</name>
    <name type="common">White spruce</name>
    <name type="synonym">Pinus glauca</name>
    <dbReference type="NCBI Taxonomy" id="3330"/>
    <lineage>
        <taxon>Eukaryota</taxon>
        <taxon>Viridiplantae</taxon>
        <taxon>Streptophyta</taxon>
        <taxon>Embryophyta</taxon>
        <taxon>Tracheophyta</taxon>
        <taxon>Spermatophyta</taxon>
        <taxon>Pinopsida</taxon>
        <taxon>Pinidae</taxon>
        <taxon>Conifers I</taxon>
        <taxon>Pinales</taxon>
        <taxon>Pinaceae</taxon>
        <taxon>Picea</taxon>
    </lineage>
</organism>
<dbReference type="EMBL" id="LKAM01000014">
    <property type="protein sequence ID" value="KUM45981.1"/>
    <property type="molecule type" value="Genomic_DNA"/>
</dbReference>
<reference evidence="1" key="1">
    <citation type="journal article" date="2015" name="Genome Biol. Evol.">
        <title>Organellar Genomes of White Spruce (Picea glauca): Assembly and Annotation.</title>
        <authorList>
            <person name="Jackman S.D."/>
            <person name="Warren R.L."/>
            <person name="Gibb E.A."/>
            <person name="Vandervalk B.P."/>
            <person name="Mohamadi H."/>
            <person name="Chu J."/>
            <person name="Raymond A."/>
            <person name="Pleasance S."/>
            <person name="Coope R."/>
            <person name="Wildung M.R."/>
            <person name="Ritland C.E."/>
            <person name="Bousquet J."/>
            <person name="Jones S.J."/>
            <person name="Bohlmann J."/>
            <person name="Birol I."/>
        </authorList>
    </citation>
    <scope>NUCLEOTIDE SEQUENCE [LARGE SCALE GENOMIC DNA]</scope>
    <source>
        <tissue evidence="1">Flushing bud</tissue>
    </source>
</reference>
<accession>A0A117NG02</accession>
<sequence length="43" mass="5118">MNHQLANWVMRMEHKAVMRVEWGMRTLIGTLDCDMKGTKEKIK</sequence>
<proteinExistence type="predicted"/>
<dbReference type="AlphaFoldDB" id="A0A117NG02"/>
<geneLocation type="mitochondrion" evidence="1"/>
<evidence type="ECO:0000313" key="1">
    <source>
        <dbReference type="EMBL" id="KUM45981.1"/>
    </source>
</evidence>
<keyword evidence="1" id="KW-0496">Mitochondrion</keyword>
<protein>
    <submittedName>
        <fullName evidence="1">Uncharacterized protein</fullName>
    </submittedName>
</protein>
<comment type="caution">
    <text evidence="1">The sequence shown here is derived from an EMBL/GenBank/DDBJ whole genome shotgun (WGS) entry which is preliminary data.</text>
</comment>